<keyword evidence="2" id="KW-1185">Reference proteome</keyword>
<dbReference type="OrthoDB" id="10404420at2759"/>
<organism evidence="1 2">
    <name type="scientific">Microbotryum intermedium</name>
    <dbReference type="NCBI Taxonomy" id="269621"/>
    <lineage>
        <taxon>Eukaryota</taxon>
        <taxon>Fungi</taxon>
        <taxon>Dikarya</taxon>
        <taxon>Basidiomycota</taxon>
        <taxon>Pucciniomycotina</taxon>
        <taxon>Microbotryomycetes</taxon>
        <taxon>Microbotryales</taxon>
        <taxon>Microbotryaceae</taxon>
        <taxon>Microbotryum</taxon>
    </lineage>
</organism>
<reference evidence="2" key="1">
    <citation type="submission" date="2016-09" db="EMBL/GenBank/DDBJ databases">
        <authorList>
            <person name="Jeantristanb JTB J.-T."/>
            <person name="Ricardo R."/>
        </authorList>
    </citation>
    <scope>NUCLEOTIDE SEQUENCE [LARGE SCALE GENOMIC DNA]</scope>
</reference>
<evidence type="ECO:0000313" key="1">
    <source>
        <dbReference type="EMBL" id="SCV71151.1"/>
    </source>
</evidence>
<proteinExistence type="predicted"/>
<evidence type="ECO:0000313" key="2">
    <source>
        <dbReference type="Proteomes" id="UP000198372"/>
    </source>
</evidence>
<accession>A0A238FG93</accession>
<dbReference type="AlphaFoldDB" id="A0A238FG93"/>
<gene>
    <name evidence="1" type="ORF">BQ2448_2739</name>
</gene>
<dbReference type="Proteomes" id="UP000198372">
    <property type="component" value="Unassembled WGS sequence"/>
</dbReference>
<protein>
    <submittedName>
        <fullName evidence="1">BQ2448_2739 protein</fullName>
    </submittedName>
</protein>
<sequence length="43" mass="4638">MCFCCGNYVKGLRSRGTCGIGEMARARRGAEWRQMAGASADPI</sequence>
<dbReference type="EMBL" id="FMSP01000007">
    <property type="protein sequence ID" value="SCV71151.1"/>
    <property type="molecule type" value="Genomic_DNA"/>
</dbReference>
<name>A0A238FG93_9BASI</name>